<evidence type="ECO:0000259" key="7">
    <source>
        <dbReference type="PROSITE" id="PS50173"/>
    </source>
</evidence>
<evidence type="ECO:0000256" key="2">
    <source>
        <dbReference type="ARBA" id="ARBA00022763"/>
    </source>
</evidence>
<evidence type="ECO:0000313" key="9">
    <source>
        <dbReference type="Proteomes" id="UP000323856"/>
    </source>
</evidence>
<dbReference type="GO" id="GO:0009432">
    <property type="term" value="P:SOS response"/>
    <property type="evidence" value="ECO:0007669"/>
    <property type="project" value="UniProtKB-KW"/>
</dbReference>
<gene>
    <name evidence="8" type="ORF">FQ154_08840</name>
</gene>
<dbReference type="Gene3D" id="3.30.70.270">
    <property type="match status" value="1"/>
</dbReference>
<comment type="similarity">
    <text evidence="1">Belongs to the DNA polymerase type-Y family.</text>
</comment>
<dbReference type="Gene3D" id="3.40.1170.60">
    <property type="match status" value="1"/>
</dbReference>
<dbReference type="InterPro" id="IPR043128">
    <property type="entry name" value="Rev_trsase/Diguanyl_cyclase"/>
</dbReference>
<dbReference type="Pfam" id="PF13438">
    <property type="entry name" value="DUF4113"/>
    <property type="match status" value="1"/>
</dbReference>
<dbReference type="InterPro" id="IPR001126">
    <property type="entry name" value="UmuC"/>
</dbReference>
<dbReference type="Pfam" id="PF00817">
    <property type="entry name" value="IMS"/>
    <property type="match status" value="1"/>
</dbReference>
<evidence type="ECO:0000256" key="3">
    <source>
        <dbReference type="ARBA" id="ARBA00023199"/>
    </source>
</evidence>
<dbReference type="GO" id="GO:0003887">
    <property type="term" value="F:DNA-directed DNA polymerase activity"/>
    <property type="evidence" value="ECO:0007669"/>
    <property type="project" value="TreeGrafter"/>
</dbReference>
<dbReference type="EMBL" id="VOBL01000007">
    <property type="protein sequence ID" value="KAA0977389.1"/>
    <property type="molecule type" value="Genomic_DNA"/>
</dbReference>
<dbReference type="InterPro" id="IPR050116">
    <property type="entry name" value="DNA_polymerase-Y"/>
</dbReference>
<dbReference type="InterPro" id="IPR017961">
    <property type="entry name" value="DNA_pol_Y-fam_little_finger"/>
</dbReference>
<dbReference type="PANTHER" id="PTHR11076">
    <property type="entry name" value="DNA REPAIR POLYMERASE UMUC / TRANSFERASE FAMILY MEMBER"/>
    <property type="match status" value="1"/>
</dbReference>
<keyword evidence="4" id="KW-0234">DNA repair</keyword>
<proteinExistence type="inferred from homology"/>
<dbReference type="GO" id="GO:0042276">
    <property type="term" value="P:error-prone translesion synthesis"/>
    <property type="evidence" value="ECO:0007669"/>
    <property type="project" value="TreeGrafter"/>
</dbReference>
<sequence length="424" mass="45587">MSERIALVDVNNFYVSCERVFDPKLVGRPVVVLSNNDGCVVARSQEAKDLGITTGAPFFKVKRFVDSHGMIVRSSNYELYGDLSARVMEVLSRFGSWQEVYSIDESFIGIQGSPGQLGELATRIRAAVARSVGVPVCVGVAPTKTLAKFANHVAKHNAHLEGVCSMDSMDAGLIDHIQSLVPVTDLWGVGARTGTRLSGMGISTIADLKSADVTEIRKKFSVVLQRTVLELNGTPCIPHNEERADKQQIMYSRSFSSPVTTIEDMVEVMSIYAQRGASRLMEDGLWATLLTVTAGTSRFASGEASFPAVTLKLPAPTQDPILLTRLAVGAMREIMVQGISYVRGGVVLSGLQPAPGQETFGIFAEETTETHVGDVLGAVKAKFGNKSIGLGSGGLAVEPGWSMKREYSSPKFTTDWAQIPVVKA</sequence>
<dbReference type="CDD" id="cd01700">
    <property type="entry name" value="PolY_Pol_V_umuC"/>
    <property type="match status" value="1"/>
</dbReference>
<dbReference type="AlphaFoldDB" id="A0A5B0EJC3"/>
<dbReference type="Pfam" id="PF11799">
    <property type="entry name" value="IMS_C"/>
    <property type="match status" value="1"/>
</dbReference>
<reference evidence="8 9" key="1">
    <citation type="submission" date="2019-07" db="EMBL/GenBank/DDBJ databases">
        <title>Analysis of the biochemical properties, biological activity and biotechnological potential of siderophores and biosurfactants produced by Antarctic psychrotolerant bacteria.</title>
        <authorList>
            <person name="Styczynski M."/>
            <person name="Krucon T."/>
            <person name="Decewicz P."/>
            <person name="Dziewit L."/>
        </authorList>
    </citation>
    <scope>NUCLEOTIDE SEQUENCE [LARGE SCALE GENOMIC DNA]</scope>
    <source>
        <strain evidence="8 9">ANT_H27</strain>
    </source>
</reference>
<dbReference type="PROSITE" id="PS50173">
    <property type="entry name" value="UMUC"/>
    <property type="match status" value="1"/>
</dbReference>
<dbReference type="InterPro" id="IPR043502">
    <property type="entry name" value="DNA/RNA_pol_sf"/>
</dbReference>
<dbReference type="RefSeq" id="WP_007272585.1">
    <property type="nucleotide sequence ID" value="NZ_VOBL01000007.1"/>
</dbReference>
<evidence type="ECO:0000256" key="5">
    <source>
        <dbReference type="ARBA" id="ARBA00023236"/>
    </source>
</evidence>
<comment type="caution">
    <text evidence="8">The sequence shown here is derived from an EMBL/GenBank/DDBJ whole genome shotgun (WGS) entry which is preliminary data.</text>
</comment>
<dbReference type="SUPFAM" id="SSF56672">
    <property type="entry name" value="DNA/RNA polymerases"/>
    <property type="match status" value="1"/>
</dbReference>
<dbReference type="InterPro" id="IPR025188">
    <property type="entry name" value="DUF4113"/>
</dbReference>
<evidence type="ECO:0000313" key="8">
    <source>
        <dbReference type="EMBL" id="KAA0977389.1"/>
    </source>
</evidence>
<dbReference type="PANTHER" id="PTHR11076:SF34">
    <property type="entry name" value="PROTEIN UMUC"/>
    <property type="match status" value="1"/>
</dbReference>
<evidence type="ECO:0000256" key="4">
    <source>
        <dbReference type="ARBA" id="ARBA00023204"/>
    </source>
</evidence>
<dbReference type="GO" id="GO:0005829">
    <property type="term" value="C:cytosol"/>
    <property type="evidence" value="ECO:0007669"/>
    <property type="project" value="TreeGrafter"/>
</dbReference>
<keyword evidence="5" id="KW-0742">SOS response</keyword>
<keyword evidence="2" id="KW-0227">DNA damage</keyword>
<evidence type="ECO:0000256" key="1">
    <source>
        <dbReference type="ARBA" id="ARBA00010945"/>
    </source>
</evidence>
<accession>A0A5B0EJC3</accession>
<dbReference type="OrthoDB" id="9808813at2"/>
<comment type="function">
    <text evidence="6">Poorly processive, error-prone DNA polymerase involved in untargeted mutagenesis. Copies undamaged DNA at stalled replication forks, which arise in vivo from mismatched or misaligned primer ends. These misaligned primers can be extended by PolIV. Exhibits no 3'-5' exonuclease (proofreading) activity. May be involved in translesional synthesis, in conjunction with the beta clamp from PolIII.</text>
</comment>
<organism evidence="8 9">
    <name type="scientific">Paeniglutamicibacter gangotriensis</name>
    <dbReference type="NCBI Taxonomy" id="254787"/>
    <lineage>
        <taxon>Bacteria</taxon>
        <taxon>Bacillati</taxon>
        <taxon>Actinomycetota</taxon>
        <taxon>Actinomycetes</taxon>
        <taxon>Micrococcales</taxon>
        <taxon>Micrococcaceae</taxon>
        <taxon>Paeniglutamicibacter</taxon>
    </lineage>
</organism>
<protein>
    <submittedName>
        <fullName evidence="8">Y-family DNA polymerase</fullName>
    </submittedName>
</protein>
<dbReference type="GO" id="GO:0003684">
    <property type="term" value="F:damaged DNA binding"/>
    <property type="evidence" value="ECO:0007669"/>
    <property type="project" value="InterPro"/>
</dbReference>
<dbReference type="Proteomes" id="UP000323856">
    <property type="component" value="Unassembled WGS sequence"/>
</dbReference>
<keyword evidence="3" id="KW-0741">SOS mutagenesis</keyword>
<dbReference type="Gene3D" id="1.10.150.20">
    <property type="entry name" value="5' to 3' exonuclease, C-terminal subdomain"/>
    <property type="match status" value="1"/>
</dbReference>
<dbReference type="GO" id="GO:0006281">
    <property type="term" value="P:DNA repair"/>
    <property type="evidence" value="ECO:0007669"/>
    <property type="project" value="UniProtKB-KW"/>
</dbReference>
<evidence type="ECO:0000256" key="6">
    <source>
        <dbReference type="ARBA" id="ARBA00025589"/>
    </source>
</evidence>
<name>A0A5B0EJC3_9MICC</name>
<feature type="domain" description="UmuC" evidence="7">
    <location>
        <begin position="5"/>
        <end position="190"/>
    </location>
</feature>